<gene>
    <name evidence="1" type="ORF">QFC20_004016</name>
</gene>
<evidence type="ECO:0000313" key="2">
    <source>
        <dbReference type="Proteomes" id="UP001230649"/>
    </source>
</evidence>
<reference evidence="1" key="1">
    <citation type="submission" date="2023-04" db="EMBL/GenBank/DDBJ databases">
        <title>Draft Genome sequencing of Naganishia species isolated from polar environments using Oxford Nanopore Technology.</title>
        <authorList>
            <person name="Leo P."/>
            <person name="Venkateswaran K."/>
        </authorList>
    </citation>
    <scope>NUCLEOTIDE SEQUENCE</scope>
    <source>
        <strain evidence="1">MNA-CCFEE 5262</strain>
    </source>
</reference>
<comment type="caution">
    <text evidence="1">The sequence shown here is derived from an EMBL/GenBank/DDBJ whole genome shotgun (WGS) entry which is preliminary data.</text>
</comment>
<protein>
    <submittedName>
        <fullName evidence="1">Uncharacterized protein</fullName>
    </submittedName>
</protein>
<dbReference type="Proteomes" id="UP001230649">
    <property type="component" value="Unassembled WGS sequence"/>
</dbReference>
<organism evidence="1 2">
    <name type="scientific">Naganishia adeliensis</name>
    <dbReference type="NCBI Taxonomy" id="92952"/>
    <lineage>
        <taxon>Eukaryota</taxon>
        <taxon>Fungi</taxon>
        <taxon>Dikarya</taxon>
        <taxon>Basidiomycota</taxon>
        <taxon>Agaricomycotina</taxon>
        <taxon>Tremellomycetes</taxon>
        <taxon>Filobasidiales</taxon>
        <taxon>Filobasidiaceae</taxon>
        <taxon>Naganishia</taxon>
    </lineage>
</organism>
<name>A0ACC2W5S7_9TREE</name>
<evidence type="ECO:0000313" key="1">
    <source>
        <dbReference type="EMBL" id="KAJ9106685.1"/>
    </source>
</evidence>
<sequence>MRPGAASLSGEYEVSTHYTGLAKKELQAIMTGHIDPAKIYLAIPSDSDLYPRPDIGEKARMEVDEKGQVTLLDNSKAHQTERDFKRLVATLPDPLHFILAWSWFISLTYFHHKHAGLAAAMLRLGWKVISYARSNPWITVMRGFVKVATPLLQGHLLFEMPKFDNITFIEALGPYQGMDDGVAGLRALSTAGALAPKAKGVAGSSRHAANPKTPDGDIICISFNNGTCRRTGCQYEHVCSTCFGQHQASDSHAWNGPGYHPGGNQGNNHGYNDYSGGNAQKGNNNNSGGGYSNQQRNPNFANSNGDQGRWGGRNA</sequence>
<accession>A0ACC2W5S7</accession>
<dbReference type="EMBL" id="JASBWS010000042">
    <property type="protein sequence ID" value="KAJ9106685.1"/>
    <property type="molecule type" value="Genomic_DNA"/>
</dbReference>
<proteinExistence type="predicted"/>
<keyword evidence="2" id="KW-1185">Reference proteome</keyword>